<protein>
    <submittedName>
        <fullName evidence="5">Uncharacterized protein</fullName>
    </submittedName>
</protein>
<feature type="coiled-coil region" evidence="1">
    <location>
        <begin position="176"/>
        <end position="210"/>
    </location>
</feature>
<name>A0A4V5N466_9PEZI</name>
<dbReference type="InterPro" id="IPR008893">
    <property type="entry name" value="WGR_domain"/>
</dbReference>
<feature type="domain" description="WGR" evidence="4">
    <location>
        <begin position="215"/>
        <end position="317"/>
    </location>
</feature>
<accession>A0A4V5N466</accession>
<dbReference type="SUPFAM" id="SSF142921">
    <property type="entry name" value="WGR domain-like"/>
    <property type="match status" value="1"/>
</dbReference>
<dbReference type="PROSITE" id="PS51977">
    <property type="entry name" value="WGR"/>
    <property type="match status" value="1"/>
</dbReference>
<gene>
    <name evidence="5" type="ORF">B0A50_05326</name>
</gene>
<dbReference type="InterPro" id="IPR036930">
    <property type="entry name" value="WGR_dom_sf"/>
</dbReference>
<dbReference type="EMBL" id="NAJL01000028">
    <property type="protein sequence ID" value="TKA26489.1"/>
    <property type="molecule type" value="Genomic_DNA"/>
</dbReference>
<feature type="region of interest" description="Disordered" evidence="2">
    <location>
        <begin position="375"/>
        <end position="408"/>
    </location>
</feature>
<evidence type="ECO:0000313" key="5">
    <source>
        <dbReference type="EMBL" id="TKA26489.1"/>
    </source>
</evidence>
<feature type="region of interest" description="Disordered" evidence="2">
    <location>
        <begin position="580"/>
        <end position="607"/>
    </location>
</feature>
<dbReference type="Gene3D" id="3.40.50.10190">
    <property type="entry name" value="BRCT domain"/>
    <property type="match status" value="1"/>
</dbReference>
<feature type="region of interest" description="Disordered" evidence="2">
    <location>
        <begin position="639"/>
        <end position="705"/>
    </location>
</feature>
<comment type="caution">
    <text evidence="5">The sequence shown here is derived from an EMBL/GenBank/DDBJ whole genome shotgun (WGS) entry which is preliminary data.</text>
</comment>
<dbReference type="Proteomes" id="UP000308549">
    <property type="component" value="Unassembled WGS sequence"/>
</dbReference>
<evidence type="ECO:0000313" key="6">
    <source>
        <dbReference type="Proteomes" id="UP000308549"/>
    </source>
</evidence>
<proteinExistence type="predicted"/>
<dbReference type="OrthoDB" id="342264at2759"/>
<dbReference type="AlphaFoldDB" id="A0A4V5N466"/>
<keyword evidence="1" id="KW-0175">Coiled coil</keyword>
<sequence>MPTHLKNTHITFIHPLNIPAPPSKPWTIDQVTKWIQAAGGKASPGKFIEGETTHVVCSEQAWQGRHHVVKAALAANEKNADGDEGSGRVAVKIVRAEWLEVALDDGRKPAEGGYLWERLGKGKGKGKVGEAGSGIGGARMGRSTQGMMAEVLEDATAPFISAEERAKLDARAREGKAAAERERLEAEAQRRREKEGAAVLRRQAKRARNEIFSDHHHIYTDATGFKHDVLLTKVDTRQNRNERYALTLQIYESNAPPHTYATNLHFAGTNRLPSNNVLAAIGCNFVTAFRAFRKVFLEKTGVDWNDRVGFAFERARKGKHGASGDGGREGKFDEVLKKIEECAFEENKFSYFPPTYGPRGVLPEGVKQKFPEVGPAARERAGGGVGEEDEEELWMRGPESPRVGNGENVGGDFVTGAEVEGNPDFEQFMSGALASAGEGGEGGDGGGTTAAPATPAAFTDNNDNYVDEPAMPYTEYPFGDLLNDGQFRFDDLQAEAGFPAPEEAQETPTGFNFPVADGDGQMFEDPETQASFPAAEKAQEMPPGFVLPVADEDGQDFEDSDLSMRGFDIEHEAGDRVGRLQSPTLTPERDRELPVPAPASGVAGDGGSFGETQAAILARRELKAFMNGGNVETREMMESVLGKRKSDADGLGELGMRKRRAESVGRETYGEGVSEANEGVMGIEGEGHGLGDDGSWTFGDEEADG</sequence>
<dbReference type="InterPro" id="IPR001357">
    <property type="entry name" value="BRCT_dom"/>
</dbReference>
<evidence type="ECO:0000256" key="1">
    <source>
        <dbReference type="SAM" id="Coils"/>
    </source>
</evidence>
<dbReference type="PROSITE" id="PS50172">
    <property type="entry name" value="BRCT"/>
    <property type="match status" value="1"/>
</dbReference>
<feature type="domain" description="BRCT" evidence="3">
    <location>
        <begin position="29"/>
        <end position="116"/>
    </location>
</feature>
<evidence type="ECO:0000259" key="4">
    <source>
        <dbReference type="PROSITE" id="PS51977"/>
    </source>
</evidence>
<dbReference type="InterPro" id="IPR036420">
    <property type="entry name" value="BRCT_dom_sf"/>
</dbReference>
<reference evidence="5 6" key="1">
    <citation type="submission" date="2017-03" db="EMBL/GenBank/DDBJ databases">
        <title>Genomes of endolithic fungi from Antarctica.</title>
        <authorList>
            <person name="Coleine C."/>
            <person name="Masonjones S."/>
            <person name="Stajich J.E."/>
        </authorList>
    </citation>
    <scope>NUCLEOTIDE SEQUENCE [LARGE SCALE GENOMIC DNA]</scope>
    <source>
        <strain evidence="5 6">CCFEE 6315</strain>
    </source>
</reference>
<organism evidence="5 6">
    <name type="scientific">Salinomyces thailandicus</name>
    <dbReference type="NCBI Taxonomy" id="706561"/>
    <lineage>
        <taxon>Eukaryota</taxon>
        <taxon>Fungi</taxon>
        <taxon>Dikarya</taxon>
        <taxon>Ascomycota</taxon>
        <taxon>Pezizomycotina</taxon>
        <taxon>Dothideomycetes</taxon>
        <taxon>Dothideomycetidae</taxon>
        <taxon>Mycosphaerellales</taxon>
        <taxon>Teratosphaeriaceae</taxon>
        <taxon>Salinomyces</taxon>
    </lineage>
</organism>
<evidence type="ECO:0000256" key="2">
    <source>
        <dbReference type="SAM" id="MobiDB-lite"/>
    </source>
</evidence>
<dbReference type="SUPFAM" id="SSF52113">
    <property type="entry name" value="BRCT domain"/>
    <property type="match status" value="1"/>
</dbReference>
<keyword evidence="6" id="KW-1185">Reference proteome</keyword>
<evidence type="ECO:0000259" key="3">
    <source>
        <dbReference type="PROSITE" id="PS50172"/>
    </source>
</evidence>